<sequence length="289" mass="33879">MMTPIPDWMNSINEMDDQEFQRWSRLLKQRTGMDVKYARKSFLTTGVRLRMRELGFTSYNDYYQHLLSGRKGKIEWTTLVDRLTIHETRFLRHPGSIKLLTELFLPEYRIDEDHLQAWSVGCATGEESYTLAIALDDYLKRSQRNVYYGVVGSDISLPALAKARKGIYDAHRIKNLPQQHINRYLSKKENGQYQVEKALRERVCFNLLNLLEMDQDVIHKMDIVFCQNVLIYFDKDLRYTILDELVKHINPGGLLVIGVGEAINWKNPHMQRLHGYDALAYTKESSDEQ</sequence>
<dbReference type="SUPFAM" id="SSF53335">
    <property type="entry name" value="S-adenosyl-L-methionine-dependent methyltransferases"/>
    <property type="match status" value="1"/>
</dbReference>
<dbReference type="PRINTS" id="PR00996">
    <property type="entry name" value="CHERMTFRASE"/>
</dbReference>
<comment type="catalytic activity">
    <reaction evidence="1">
        <text>L-glutamyl-[protein] + S-adenosyl-L-methionine = [protein]-L-glutamate 5-O-methyl ester + S-adenosyl-L-homocysteine</text>
        <dbReference type="Rhea" id="RHEA:24452"/>
        <dbReference type="Rhea" id="RHEA-COMP:10208"/>
        <dbReference type="Rhea" id="RHEA-COMP:10311"/>
        <dbReference type="ChEBI" id="CHEBI:29973"/>
        <dbReference type="ChEBI" id="CHEBI:57856"/>
        <dbReference type="ChEBI" id="CHEBI:59789"/>
        <dbReference type="ChEBI" id="CHEBI:82795"/>
        <dbReference type="EC" id="2.1.1.80"/>
    </reaction>
</comment>
<reference evidence="7" key="1">
    <citation type="submission" date="2018-06" db="EMBL/GenBank/DDBJ databases">
        <authorList>
            <person name="Zhirakovskaya E."/>
        </authorList>
    </citation>
    <scope>NUCLEOTIDE SEQUENCE</scope>
</reference>
<organism evidence="7">
    <name type="scientific">hydrothermal vent metagenome</name>
    <dbReference type="NCBI Taxonomy" id="652676"/>
    <lineage>
        <taxon>unclassified sequences</taxon>
        <taxon>metagenomes</taxon>
        <taxon>ecological metagenomes</taxon>
    </lineage>
</organism>
<dbReference type="Pfam" id="PF03705">
    <property type="entry name" value="CheR_N"/>
    <property type="match status" value="1"/>
</dbReference>
<dbReference type="GO" id="GO:0032259">
    <property type="term" value="P:methylation"/>
    <property type="evidence" value="ECO:0007669"/>
    <property type="project" value="UniProtKB-KW"/>
</dbReference>
<proteinExistence type="predicted"/>
<dbReference type="InterPro" id="IPR029063">
    <property type="entry name" value="SAM-dependent_MTases_sf"/>
</dbReference>
<dbReference type="InterPro" id="IPR022641">
    <property type="entry name" value="CheR_N"/>
</dbReference>
<protein>
    <recommendedName>
        <fullName evidence="2">protein-glutamate O-methyltransferase</fullName>
        <ecNumber evidence="2">2.1.1.80</ecNumber>
    </recommendedName>
</protein>
<dbReference type="SMART" id="SM00138">
    <property type="entry name" value="MeTrc"/>
    <property type="match status" value="1"/>
</dbReference>
<dbReference type="InterPro" id="IPR050903">
    <property type="entry name" value="Bact_Chemotaxis_MeTrfase"/>
</dbReference>
<dbReference type="EMBL" id="UOFP01000161">
    <property type="protein sequence ID" value="VAW86885.1"/>
    <property type="molecule type" value="Genomic_DNA"/>
</dbReference>
<dbReference type="Pfam" id="PF01739">
    <property type="entry name" value="CheR"/>
    <property type="match status" value="1"/>
</dbReference>
<dbReference type="PANTHER" id="PTHR24422:SF19">
    <property type="entry name" value="CHEMOTAXIS PROTEIN METHYLTRANSFERASE"/>
    <property type="match status" value="1"/>
</dbReference>
<keyword evidence="4 7" id="KW-0808">Transferase</keyword>
<dbReference type="Gene3D" id="3.40.50.150">
    <property type="entry name" value="Vaccinia Virus protein VP39"/>
    <property type="match status" value="1"/>
</dbReference>
<dbReference type="InterPro" id="IPR022642">
    <property type="entry name" value="CheR_C"/>
</dbReference>
<dbReference type="InterPro" id="IPR000780">
    <property type="entry name" value="CheR_MeTrfase"/>
</dbReference>
<dbReference type="PANTHER" id="PTHR24422">
    <property type="entry name" value="CHEMOTAXIS PROTEIN METHYLTRANSFERASE"/>
    <property type="match status" value="1"/>
</dbReference>
<evidence type="ECO:0000259" key="6">
    <source>
        <dbReference type="PROSITE" id="PS50123"/>
    </source>
</evidence>
<dbReference type="CDD" id="cd02440">
    <property type="entry name" value="AdoMet_MTases"/>
    <property type="match status" value="1"/>
</dbReference>
<dbReference type="PROSITE" id="PS50123">
    <property type="entry name" value="CHER"/>
    <property type="match status" value="1"/>
</dbReference>
<keyword evidence="5" id="KW-0949">S-adenosyl-L-methionine</keyword>
<dbReference type="SUPFAM" id="SSF47757">
    <property type="entry name" value="Chemotaxis receptor methyltransferase CheR, N-terminal domain"/>
    <property type="match status" value="1"/>
</dbReference>
<evidence type="ECO:0000256" key="4">
    <source>
        <dbReference type="ARBA" id="ARBA00022679"/>
    </source>
</evidence>
<dbReference type="Gene3D" id="1.10.155.10">
    <property type="entry name" value="Chemotaxis receptor methyltransferase CheR, N-terminal domain"/>
    <property type="match status" value="1"/>
</dbReference>
<accession>A0A3B0Z0P5</accession>
<evidence type="ECO:0000256" key="1">
    <source>
        <dbReference type="ARBA" id="ARBA00001541"/>
    </source>
</evidence>
<dbReference type="GO" id="GO:0008983">
    <property type="term" value="F:protein-glutamate O-methyltransferase activity"/>
    <property type="evidence" value="ECO:0007669"/>
    <property type="project" value="UniProtKB-EC"/>
</dbReference>
<dbReference type="AlphaFoldDB" id="A0A3B0Z0P5"/>
<evidence type="ECO:0000256" key="5">
    <source>
        <dbReference type="ARBA" id="ARBA00022691"/>
    </source>
</evidence>
<keyword evidence="3 7" id="KW-0489">Methyltransferase</keyword>
<evidence type="ECO:0000313" key="7">
    <source>
        <dbReference type="EMBL" id="VAW86885.1"/>
    </source>
</evidence>
<gene>
    <name evidence="7" type="ORF">MNBD_GAMMA18-2448</name>
</gene>
<evidence type="ECO:0000256" key="3">
    <source>
        <dbReference type="ARBA" id="ARBA00022603"/>
    </source>
</evidence>
<evidence type="ECO:0000256" key="2">
    <source>
        <dbReference type="ARBA" id="ARBA00012534"/>
    </source>
</evidence>
<dbReference type="EC" id="2.1.1.80" evidence="2"/>
<dbReference type="InterPro" id="IPR036804">
    <property type="entry name" value="CheR_N_sf"/>
</dbReference>
<name>A0A3B0Z0P5_9ZZZZ</name>
<feature type="domain" description="CheR-type methyltransferase" evidence="6">
    <location>
        <begin position="8"/>
        <end position="286"/>
    </location>
</feature>